<accession>A0AAE8BHU2</accession>
<proteinExistence type="predicted"/>
<keyword evidence="2" id="KW-1185">Reference proteome</keyword>
<reference evidence="1 2" key="1">
    <citation type="submission" date="2021-06" db="EMBL/GenBank/DDBJ databases">
        <title>Complete genome sequence of Stenotrophomonas maltophilia phage Piffle.</title>
        <authorList>
            <person name="Kirchhoff M."/>
            <person name="Ortega C."/>
            <person name="Clark J."/>
            <person name="Liu M."/>
            <person name="Burrowes B."/>
        </authorList>
    </citation>
    <scope>NUCLEOTIDE SEQUENCE [LARGE SCALE GENOMIC DNA]</scope>
</reference>
<gene>
    <name evidence="1" type="ORF">CPT_Piffle_046</name>
</gene>
<dbReference type="EMBL" id="MZ326857">
    <property type="protein sequence ID" value="QYW01900.1"/>
    <property type="molecule type" value="Genomic_DNA"/>
</dbReference>
<sequence length="95" mass="10754">MSNSPSTNAGDAWAKAHYQHDLKPTDKPASVIDALIKTQFHCCECHGTNLVSDGPCIWDFDKQEWVRNGEVYDDTFCSDCEHDVKVYTKEIMVQS</sequence>
<evidence type="ECO:0000313" key="2">
    <source>
        <dbReference type="Proteomes" id="UP000827904"/>
    </source>
</evidence>
<organism evidence="1 2">
    <name type="scientific">Stenotrophomonas phage Piffle</name>
    <dbReference type="NCBI Taxonomy" id="2859656"/>
    <lineage>
        <taxon>Viruses</taxon>
        <taxon>Duplodnaviria</taxon>
        <taxon>Heunggongvirae</taxon>
        <taxon>Uroviricota</taxon>
        <taxon>Caudoviricetes</taxon>
        <taxon>Schitoviridae</taxon>
        <taxon>Pokkenvirus</taxon>
        <taxon>Pokkenvirus piffle</taxon>
    </lineage>
</organism>
<dbReference type="Proteomes" id="UP000827904">
    <property type="component" value="Segment"/>
</dbReference>
<evidence type="ECO:0000313" key="1">
    <source>
        <dbReference type="EMBL" id="QYW01900.1"/>
    </source>
</evidence>
<name>A0AAE8BHU2_9CAUD</name>
<protein>
    <submittedName>
        <fullName evidence="1">Uncharacterized protein</fullName>
    </submittedName>
</protein>